<dbReference type="KEGG" id="ddl:Desdi_3283"/>
<proteinExistence type="inferred from homology"/>
<evidence type="ECO:0000259" key="11">
    <source>
        <dbReference type="PROSITE" id="PS50111"/>
    </source>
</evidence>
<dbReference type="CDD" id="cd12912">
    <property type="entry name" value="PDC2_MCP_like"/>
    <property type="match status" value="1"/>
</dbReference>
<evidence type="ECO:0000256" key="3">
    <source>
        <dbReference type="ARBA" id="ARBA00022500"/>
    </source>
</evidence>
<feature type="domain" description="Methyl-accepting transducer" evidence="11">
    <location>
        <begin position="376"/>
        <end position="633"/>
    </location>
</feature>
<dbReference type="InterPro" id="IPR033479">
    <property type="entry name" value="dCache_1"/>
</dbReference>
<dbReference type="Gene3D" id="3.30.450.20">
    <property type="entry name" value="PAS domain"/>
    <property type="match status" value="1"/>
</dbReference>
<dbReference type="HOGENOM" id="CLU_000445_107_19_9"/>
<evidence type="ECO:0000256" key="5">
    <source>
        <dbReference type="ARBA" id="ARBA00022989"/>
    </source>
</evidence>
<evidence type="ECO:0000256" key="10">
    <source>
        <dbReference type="SAM" id="Phobius"/>
    </source>
</evidence>
<evidence type="ECO:0000313" key="13">
    <source>
        <dbReference type="EMBL" id="AGA70677.1"/>
    </source>
</evidence>
<dbReference type="PROSITE" id="PS50111">
    <property type="entry name" value="CHEMOTAXIS_TRANSDUC_2"/>
    <property type="match status" value="1"/>
</dbReference>
<dbReference type="Pfam" id="PF02743">
    <property type="entry name" value="dCache_1"/>
    <property type="match status" value="1"/>
</dbReference>
<keyword evidence="2" id="KW-1003">Cell membrane</keyword>
<dbReference type="Gene3D" id="1.10.287.950">
    <property type="entry name" value="Methyl-accepting chemotaxis protein"/>
    <property type="match status" value="1"/>
</dbReference>
<organism evidence="13 14">
    <name type="scientific">Desulfitobacterium dichloroeliminans (strain LMG P-21439 / DCA1)</name>
    <dbReference type="NCBI Taxonomy" id="871963"/>
    <lineage>
        <taxon>Bacteria</taxon>
        <taxon>Bacillati</taxon>
        <taxon>Bacillota</taxon>
        <taxon>Clostridia</taxon>
        <taxon>Eubacteriales</taxon>
        <taxon>Desulfitobacteriaceae</taxon>
        <taxon>Desulfitobacterium</taxon>
    </lineage>
</organism>
<evidence type="ECO:0000259" key="12">
    <source>
        <dbReference type="PROSITE" id="PS50885"/>
    </source>
</evidence>
<sequence>MKSIRTRLVVYFTILVLISSMALGAVSVLTASDALTKEAEKTLGSLASEAAKLTESRLETQKIALEMIALRNDIVSMDWQVQQPILQRQVDRTSFLDIGVVQLDGSVNYSDGSTSNLGDREYVKKALNGESNVSDVIISKVTNSLVLMYAAPIEKDGQVVGALVGRRDGDALSLITDDTGYGENGYGYMINSQGTIVAHPDRDKVFSQFNPIEAVKEDQSMASVAALFEKLLADKQGVSDYSMDGEDLYAGYAPIPGSEWIFVITANEDEVLAAIPALRTSILIVGTIILLVSIGLVLIIGNSIAKPIVKVANHSEYIADLDVSQNVPEDLLKRKDEIGDLAKGFQVVTTSLREFISDVKASSEQVAAVSVQLTSATQQSSIVAEEVAKAVVEIARGATEQASNTEEGSTKAAHLGQAIENDMSHTKALNGAAQKVTVVVDEGLKEIEELSRISEESDGATQEIYTVIIKTNESSQKIEQASNVIASIADQTNLLALNAAIEAARAGEAGRGFSVVAEEIRKLAEQSSTSTKSIDSVVKELQHNTQDAVKTMERVSTISKQQAEKVISSKDKYRLIAEAMDGAIKAVEELNVSGAEMEKMKNEILLSLQNLSAIAEENSAATEEVTASMEEQTASIEEIAASAEGMSDLAKNLNTIITRFKV</sequence>
<dbReference type="eggNOG" id="COG0840">
    <property type="taxonomic scope" value="Bacteria"/>
</dbReference>
<dbReference type="InterPro" id="IPR004089">
    <property type="entry name" value="MCPsignal_dom"/>
</dbReference>
<dbReference type="PANTHER" id="PTHR32089:SF112">
    <property type="entry name" value="LYSOZYME-LIKE PROTEIN-RELATED"/>
    <property type="match status" value="1"/>
</dbReference>
<gene>
    <name evidence="13" type="ordered locus">Desdi_3283</name>
</gene>
<dbReference type="EMBL" id="CP003344">
    <property type="protein sequence ID" value="AGA70677.1"/>
    <property type="molecule type" value="Genomic_DNA"/>
</dbReference>
<name>L0FBT5_DESDL</name>
<dbReference type="InterPro" id="IPR029151">
    <property type="entry name" value="Sensor-like_sf"/>
</dbReference>
<evidence type="ECO:0000256" key="8">
    <source>
        <dbReference type="ARBA" id="ARBA00029447"/>
    </source>
</evidence>
<keyword evidence="7 9" id="KW-0807">Transducer</keyword>
<evidence type="ECO:0000256" key="4">
    <source>
        <dbReference type="ARBA" id="ARBA00022692"/>
    </source>
</evidence>
<dbReference type="CDD" id="cd06225">
    <property type="entry name" value="HAMP"/>
    <property type="match status" value="1"/>
</dbReference>
<dbReference type="Proteomes" id="UP000010797">
    <property type="component" value="Chromosome"/>
</dbReference>
<evidence type="ECO:0000256" key="1">
    <source>
        <dbReference type="ARBA" id="ARBA00004651"/>
    </source>
</evidence>
<dbReference type="STRING" id="871963.Desdi_3283"/>
<evidence type="ECO:0000256" key="6">
    <source>
        <dbReference type="ARBA" id="ARBA00023136"/>
    </source>
</evidence>
<dbReference type="PROSITE" id="PS50885">
    <property type="entry name" value="HAMP"/>
    <property type="match status" value="1"/>
</dbReference>
<dbReference type="GO" id="GO:0007165">
    <property type="term" value="P:signal transduction"/>
    <property type="evidence" value="ECO:0007669"/>
    <property type="project" value="UniProtKB-KW"/>
</dbReference>
<dbReference type="Gene3D" id="1.10.8.500">
    <property type="entry name" value="HAMP domain in histidine kinase"/>
    <property type="match status" value="1"/>
</dbReference>
<dbReference type="CDD" id="cd12914">
    <property type="entry name" value="PDC1_DGC_like"/>
    <property type="match status" value="1"/>
</dbReference>
<dbReference type="SUPFAM" id="SSF103190">
    <property type="entry name" value="Sensory domain-like"/>
    <property type="match status" value="1"/>
</dbReference>
<comment type="subcellular location">
    <subcellularLocation>
        <location evidence="1">Cell membrane</location>
        <topology evidence="1">Multi-pass membrane protein</topology>
    </subcellularLocation>
</comment>
<dbReference type="AlphaFoldDB" id="L0FBT5"/>
<dbReference type="Pfam" id="PF00015">
    <property type="entry name" value="MCPsignal"/>
    <property type="match status" value="1"/>
</dbReference>
<feature type="domain" description="HAMP" evidence="12">
    <location>
        <begin position="302"/>
        <end position="357"/>
    </location>
</feature>
<accession>L0FBT5</accession>
<keyword evidence="14" id="KW-1185">Reference proteome</keyword>
<protein>
    <submittedName>
        <fullName evidence="13">Methyl-accepting chemotaxis protein</fullName>
    </submittedName>
</protein>
<evidence type="ECO:0000256" key="9">
    <source>
        <dbReference type="PROSITE-ProRule" id="PRU00284"/>
    </source>
</evidence>
<dbReference type="SMART" id="SM00304">
    <property type="entry name" value="HAMP"/>
    <property type="match status" value="1"/>
</dbReference>
<feature type="transmembrane region" description="Helical" evidence="10">
    <location>
        <begin position="282"/>
        <end position="300"/>
    </location>
</feature>
<evidence type="ECO:0000256" key="2">
    <source>
        <dbReference type="ARBA" id="ARBA00022475"/>
    </source>
</evidence>
<dbReference type="PANTHER" id="PTHR32089">
    <property type="entry name" value="METHYL-ACCEPTING CHEMOTAXIS PROTEIN MCPB"/>
    <property type="match status" value="1"/>
</dbReference>
<reference evidence="14" key="1">
    <citation type="submission" date="2012-02" db="EMBL/GenBank/DDBJ databases">
        <title>Complete sequence of Desulfitobacterium dichloroeliminans LMG P-21439.</title>
        <authorList>
            <person name="Lucas S."/>
            <person name="Han J."/>
            <person name="Lapidus A."/>
            <person name="Cheng J.-F."/>
            <person name="Goodwin L."/>
            <person name="Pitluck S."/>
            <person name="Peters L."/>
            <person name="Ovchinnikova G."/>
            <person name="Teshima H."/>
            <person name="Detter J.C."/>
            <person name="Han C."/>
            <person name="Tapia R."/>
            <person name="Land M."/>
            <person name="Hauser L."/>
            <person name="Kyrpides N."/>
            <person name="Ivanova N."/>
            <person name="Pagani I."/>
            <person name="Kruse T."/>
            <person name="de Vos W.M."/>
            <person name="Boon N."/>
            <person name="Smidt H."/>
            <person name="Woyke T."/>
        </authorList>
    </citation>
    <scope>NUCLEOTIDE SEQUENCE [LARGE SCALE GENOMIC DNA]</scope>
    <source>
        <strain evidence="14">LMG P-21439 / DCA1</strain>
    </source>
</reference>
<keyword evidence="3" id="KW-0145">Chemotaxis</keyword>
<dbReference type="GO" id="GO:0006935">
    <property type="term" value="P:chemotaxis"/>
    <property type="evidence" value="ECO:0007669"/>
    <property type="project" value="UniProtKB-KW"/>
</dbReference>
<dbReference type="SUPFAM" id="SSF58104">
    <property type="entry name" value="Methyl-accepting chemotaxis protein (MCP) signaling domain"/>
    <property type="match status" value="1"/>
</dbReference>
<keyword evidence="6 10" id="KW-0472">Membrane</keyword>
<dbReference type="GO" id="GO:0005886">
    <property type="term" value="C:plasma membrane"/>
    <property type="evidence" value="ECO:0007669"/>
    <property type="project" value="UniProtKB-SubCell"/>
</dbReference>
<evidence type="ECO:0000256" key="7">
    <source>
        <dbReference type="ARBA" id="ARBA00023224"/>
    </source>
</evidence>
<keyword evidence="4 10" id="KW-0812">Transmembrane</keyword>
<dbReference type="RefSeq" id="WP_015263636.1">
    <property type="nucleotide sequence ID" value="NC_019903.1"/>
</dbReference>
<comment type="similarity">
    <text evidence="8">Belongs to the methyl-accepting chemotaxis (MCP) protein family.</text>
</comment>
<evidence type="ECO:0000313" key="14">
    <source>
        <dbReference type="Proteomes" id="UP000010797"/>
    </source>
</evidence>
<dbReference type="InterPro" id="IPR003660">
    <property type="entry name" value="HAMP_dom"/>
</dbReference>
<keyword evidence="5 10" id="KW-1133">Transmembrane helix</keyword>
<dbReference type="SMART" id="SM00283">
    <property type="entry name" value="MA"/>
    <property type="match status" value="1"/>
</dbReference>